<evidence type="ECO:0000313" key="4">
    <source>
        <dbReference type="EMBL" id="BAM18415.1"/>
    </source>
</evidence>
<name>I4DKH5_PAPXU</name>
<protein>
    <submittedName>
        <fullName evidence="4">Cuticular protein PxutCPR50</fullName>
    </submittedName>
    <submittedName>
        <fullName evidence="5">Endocuticle structural glycoprotein ABD-5-like</fullName>
    </submittedName>
</protein>
<reference evidence="4" key="1">
    <citation type="journal article" date="2012" name="BMC Biol.">
        <title>Comprehensive microarray-based analysis for stage-specific larval camouflage pattern-associated genes in the swallowtail butterfly, Papilio xuthus.</title>
        <authorList>
            <person name="Futahashi R."/>
            <person name="Shirataki H."/>
            <person name="Narita T."/>
            <person name="Mita K."/>
            <person name="Fujiwara H."/>
        </authorList>
    </citation>
    <scope>NUCLEOTIDE SEQUENCE</scope>
    <source>
        <tissue evidence="4">Epidermis</tissue>
    </source>
</reference>
<dbReference type="GeneID" id="106125267"/>
<gene>
    <name evidence="5" type="primary">LOC106125267</name>
</gene>
<dbReference type="RefSeq" id="NP_001299629.1">
    <property type="nucleotide sequence ID" value="NM_001312700.1"/>
</dbReference>
<keyword evidence="1 3" id="KW-0732">Signal</keyword>
<accession>I4DKH5</accession>
<evidence type="ECO:0000256" key="2">
    <source>
        <dbReference type="PROSITE-ProRule" id="PRU00497"/>
    </source>
</evidence>
<dbReference type="OrthoDB" id="7989647at2759"/>
<feature type="signal peptide" evidence="3">
    <location>
        <begin position="1"/>
        <end position="17"/>
    </location>
</feature>
<reference evidence="5" key="2">
    <citation type="submission" date="2025-04" db="UniProtKB">
        <authorList>
            <consortium name="RefSeq"/>
        </authorList>
    </citation>
    <scope>IDENTIFICATION</scope>
</reference>
<dbReference type="Pfam" id="PF00379">
    <property type="entry name" value="Chitin_bind_4"/>
    <property type="match status" value="1"/>
</dbReference>
<organism evidence="4">
    <name type="scientific">Papilio xuthus</name>
    <name type="common">Asian swallowtail butterfly</name>
    <dbReference type="NCBI Taxonomy" id="66420"/>
    <lineage>
        <taxon>Eukaryota</taxon>
        <taxon>Metazoa</taxon>
        <taxon>Ecdysozoa</taxon>
        <taxon>Arthropoda</taxon>
        <taxon>Hexapoda</taxon>
        <taxon>Insecta</taxon>
        <taxon>Pterygota</taxon>
        <taxon>Neoptera</taxon>
        <taxon>Endopterygota</taxon>
        <taxon>Lepidoptera</taxon>
        <taxon>Glossata</taxon>
        <taxon>Ditrysia</taxon>
        <taxon>Papilionoidea</taxon>
        <taxon>Papilionidae</taxon>
        <taxon>Papilioninae</taxon>
        <taxon>Papilio</taxon>
    </lineage>
</organism>
<dbReference type="GO" id="GO:0042302">
    <property type="term" value="F:structural constituent of cuticle"/>
    <property type="evidence" value="ECO:0007669"/>
    <property type="project" value="UniProtKB-UniRule"/>
</dbReference>
<dbReference type="Proteomes" id="UP000694872">
    <property type="component" value="Unplaced"/>
</dbReference>
<dbReference type="EMBL" id="AK401793">
    <property type="protein sequence ID" value="BAM18415.1"/>
    <property type="molecule type" value="mRNA"/>
</dbReference>
<evidence type="ECO:0000313" key="5">
    <source>
        <dbReference type="RefSeq" id="XP_013177828.1"/>
    </source>
</evidence>
<proteinExistence type="evidence at transcript level"/>
<dbReference type="RefSeq" id="XP_013177828.1">
    <property type="nucleotide sequence ID" value="XM_013322374.1"/>
</dbReference>
<keyword evidence="2" id="KW-0193">Cuticle</keyword>
<evidence type="ECO:0000256" key="3">
    <source>
        <dbReference type="SAM" id="SignalP"/>
    </source>
</evidence>
<dbReference type="InterPro" id="IPR000618">
    <property type="entry name" value="Insect_cuticle"/>
</dbReference>
<sequence>MLFILIIGISMALSTSGSPAIENHSPAQVLRYDLETANMPNSYKFSYDSSDGTSRTEEGAILNPGTPDAALNVLGTVRWYDDKGQLYEMSYKGGKRGYQTIIKKIS</sequence>
<dbReference type="AlphaFoldDB" id="I4DKH5"/>
<evidence type="ECO:0000256" key="1">
    <source>
        <dbReference type="ARBA" id="ARBA00022729"/>
    </source>
</evidence>
<feature type="chain" id="PRO_5044734750" evidence="3">
    <location>
        <begin position="18"/>
        <end position="106"/>
    </location>
</feature>
<dbReference type="PROSITE" id="PS51155">
    <property type="entry name" value="CHIT_BIND_RR_2"/>
    <property type="match status" value="1"/>
</dbReference>
<dbReference type="KEGG" id="pxu:106125267"/>